<name>A0A5C7GPC1_9ROSI</name>
<proteinExistence type="predicted"/>
<accession>A0A5C7GPC1</accession>
<dbReference type="AlphaFoldDB" id="A0A5C7GPC1"/>
<dbReference type="EMBL" id="VAHF01000193">
    <property type="protein sequence ID" value="TXG46365.1"/>
    <property type="molecule type" value="Genomic_DNA"/>
</dbReference>
<reference evidence="2" key="1">
    <citation type="journal article" date="2019" name="Gigascience">
        <title>De novo genome assembly of the endangered Acer yangbiense, a plant species with extremely small populations endemic to Yunnan Province, China.</title>
        <authorList>
            <person name="Yang J."/>
            <person name="Wariss H.M."/>
            <person name="Tao L."/>
            <person name="Zhang R."/>
            <person name="Yun Q."/>
            <person name="Hollingsworth P."/>
            <person name="Dao Z."/>
            <person name="Luo G."/>
            <person name="Guo H."/>
            <person name="Ma Y."/>
            <person name="Sun W."/>
        </authorList>
    </citation>
    <scope>NUCLEOTIDE SEQUENCE [LARGE SCALE GENOMIC DNA]</scope>
    <source>
        <strain evidence="2">cv. Malutang</strain>
    </source>
</reference>
<organism evidence="1 2">
    <name type="scientific">Acer yangbiense</name>
    <dbReference type="NCBI Taxonomy" id="1000413"/>
    <lineage>
        <taxon>Eukaryota</taxon>
        <taxon>Viridiplantae</taxon>
        <taxon>Streptophyta</taxon>
        <taxon>Embryophyta</taxon>
        <taxon>Tracheophyta</taxon>
        <taxon>Spermatophyta</taxon>
        <taxon>Magnoliopsida</taxon>
        <taxon>eudicotyledons</taxon>
        <taxon>Gunneridae</taxon>
        <taxon>Pentapetalae</taxon>
        <taxon>rosids</taxon>
        <taxon>malvids</taxon>
        <taxon>Sapindales</taxon>
        <taxon>Sapindaceae</taxon>
        <taxon>Hippocastanoideae</taxon>
        <taxon>Acereae</taxon>
        <taxon>Acer</taxon>
    </lineage>
</organism>
<dbReference type="Proteomes" id="UP000323000">
    <property type="component" value="Unassembled WGS sequence"/>
</dbReference>
<keyword evidence="2" id="KW-1185">Reference proteome</keyword>
<comment type="caution">
    <text evidence="1">The sequence shown here is derived from an EMBL/GenBank/DDBJ whole genome shotgun (WGS) entry which is preliminary data.</text>
</comment>
<evidence type="ECO:0000313" key="2">
    <source>
        <dbReference type="Proteomes" id="UP000323000"/>
    </source>
</evidence>
<sequence length="96" mass="10992">MHKNLPKEKSILHGNISSRGHQRRNCIFDNLIRIYRIISKKTLTANDEHDPAGHQGLLKGTRIIVPGQETIRKRKAVAASLPRMIHLSYTSNFIRI</sequence>
<evidence type="ECO:0000313" key="1">
    <source>
        <dbReference type="EMBL" id="TXG46365.1"/>
    </source>
</evidence>
<protein>
    <submittedName>
        <fullName evidence="1">Uncharacterized protein</fullName>
    </submittedName>
</protein>
<gene>
    <name evidence="1" type="ORF">EZV62_028137</name>
</gene>